<feature type="compositionally biased region" description="Polar residues" evidence="1">
    <location>
        <begin position="106"/>
        <end position="117"/>
    </location>
</feature>
<comment type="caution">
    <text evidence="2">The sequence shown here is derived from an EMBL/GenBank/DDBJ whole genome shotgun (WGS) entry which is preliminary data.</text>
</comment>
<evidence type="ECO:0000313" key="3">
    <source>
        <dbReference type="Proteomes" id="UP001189429"/>
    </source>
</evidence>
<reference evidence="2" key="1">
    <citation type="submission" date="2023-10" db="EMBL/GenBank/DDBJ databases">
        <authorList>
            <person name="Chen Y."/>
            <person name="Shah S."/>
            <person name="Dougan E. K."/>
            <person name="Thang M."/>
            <person name="Chan C."/>
        </authorList>
    </citation>
    <scope>NUCLEOTIDE SEQUENCE [LARGE SCALE GENOMIC DNA]</scope>
</reference>
<evidence type="ECO:0000256" key="1">
    <source>
        <dbReference type="SAM" id="MobiDB-lite"/>
    </source>
</evidence>
<feature type="non-terminal residue" evidence="2">
    <location>
        <position position="1"/>
    </location>
</feature>
<keyword evidence="3" id="KW-1185">Reference proteome</keyword>
<feature type="region of interest" description="Disordered" evidence="1">
    <location>
        <begin position="1"/>
        <end position="117"/>
    </location>
</feature>
<feature type="compositionally biased region" description="Low complexity" evidence="1">
    <location>
        <begin position="61"/>
        <end position="86"/>
    </location>
</feature>
<evidence type="ECO:0000313" key="2">
    <source>
        <dbReference type="EMBL" id="CAK0858882.1"/>
    </source>
</evidence>
<dbReference type="Proteomes" id="UP001189429">
    <property type="component" value="Unassembled WGS sequence"/>
</dbReference>
<organism evidence="2 3">
    <name type="scientific">Prorocentrum cordatum</name>
    <dbReference type="NCBI Taxonomy" id="2364126"/>
    <lineage>
        <taxon>Eukaryota</taxon>
        <taxon>Sar</taxon>
        <taxon>Alveolata</taxon>
        <taxon>Dinophyceae</taxon>
        <taxon>Prorocentrales</taxon>
        <taxon>Prorocentraceae</taxon>
        <taxon>Prorocentrum</taxon>
    </lineage>
</organism>
<feature type="compositionally biased region" description="Pro residues" evidence="1">
    <location>
        <begin position="87"/>
        <end position="98"/>
    </location>
</feature>
<accession>A0ABN9UGW6</accession>
<dbReference type="EMBL" id="CAUYUJ010015849">
    <property type="protein sequence ID" value="CAK0858882.1"/>
    <property type="molecule type" value="Genomic_DNA"/>
</dbReference>
<proteinExistence type="predicted"/>
<name>A0ABN9UGW6_9DINO</name>
<protein>
    <submittedName>
        <fullName evidence="2">Uncharacterized protein</fullName>
    </submittedName>
</protein>
<feature type="non-terminal residue" evidence="2">
    <location>
        <position position="117"/>
    </location>
</feature>
<feature type="compositionally biased region" description="Polar residues" evidence="1">
    <location>
        <begin position="12"/>
        <end position="24"/>
    </location>
</feature>
<sequence>TPSIFASCGTIAKSSAPSTLSRRQFQPPARRPNPSTERTRHRPSYSTGNSTKPSWKHTCGATTRRTSSASPSPSLRTSWGSGAPRPSTTPTPPTPPTLAPKGTLPSAQTISTRALDT</sequence>
<feature type="compositionally biased region" description="Polar residues" evidence="1">
    <location>
        <begin position="44"/>
        <end position="53"/>
    </location>
</feature>
<gene>
    <name evidence="2" type="ORF">PCOR1329_LOCUS48445</name>
</gene>